<dbReference type="SUPFAM" id="SSF54160">
    <property type="entry name" value="Chromo domain-like"/>
    <property type="match status" value="1"/>
</dbReference>
<feature type="region of interest" description="Disordered" evidence="1">
    <location>
        <begin position="30"/>
        <end position="96"/>
    </location>
</feature>
<name>A0A1Y2FKF7_PROLT</name>
<comment type="caution">
    <text evidence="2">The sequence shown here is derived from an EMBL/GenBank/DDBJ whole genome shotgun (WGS) entry which is preliminary data.</text>
</comment>
<dbReference type="Proteomes" id="UP000193685">
    <property type="component" value="Unassembled WGS sequence"/>
</dbReference>
<dbReference type="EMBL" id="MCFI01000006">
    <property type="protein sequence ID" value="ORY84471.1"/>
    <property type="molecule type" value="Genomic_DNA"/>
</dbReference>
<feature type="compositionally biased region" description="Acidic residues" evidence="1">
    <location>
        <begin position="211"/>
        <end position="231"/>
    </location>
</feature>
<protein>
    <submittedName>
        <fullName evidence="2">Uncharacterized protein</fullName>
    </submittedName>
</protein>
<reference evidence="2 3" key="1">
    <citation type="submission" date="2016-07" db="EMBL/GenBank/DDBJ databases">
        <title>Pervasive Adenine N6-methylation of Active Genes in Fungi.</title>
        <authorList>
            <consortium name="DOE Joint Genome Institute"/>
            <person name="Mondo S.J."/>
            <person name="Dannebaum R.O."/>
            <person name="Kuo R.C."/>
            <person name="Labutti K."/>
            <person name="Haridas S."/>
            <person name="Kuo A."/>
            <person name="Salamov A."/>
            <person name="Ahrendt S.R."/>
            <person name="Lipzen A."/>
            <person name="Sullivan W."/>
            <person name="Andreopoulos W.B."/>
            <person name="Clum A."/>
            <person name="Lindquist E."/>
            <person name="Daum C."/>
            <person name="Ramamoorthy G.K."/>
            <person name="Gryganskyi A."/>
            <person name="Culley D."/>
            <person name="Magnuson J.K."/>
            <person name="James T.Y."/>
            <person name="O'Malley M.A."/>
            <person name="Stajich J.E."/>
            <person name="Spatafora J.W."/>
            <person name="Visel A."/>
            <person name="Grigoriev I.V."/>
        </authorList>
    </citation>
    <scope>NUCLEOTIDE SEQUENCE [LARGE SCALE GENOMIC DNA]</scope>
    <source>
        <strain evidence="2 3">12-1054</strain>
    </source>
</reference>
<dbReference type="GO" id="GO:0010468">
    <property type="term" value="P:regulation of gene expression"/>
    <property type="evidence" value="ECO:0007669"/>
    <property type="project" value="UniProtKB-ARBA"/>
</dbReference>
<accession>A0A1Y2FKF7</accession>
<feature type="compositionally biased region" description="Basic and acidic residues" evidence="1">
    <location>
        <begin position="52"/>
        <end position="61"/>
    </location>
</feature>
<gene>
    <name evidence="2" type="ORF">BCR37DRAFT_392043</name>
</gene>
<evidence type="ECO:0000313" key="2">
    <source>
        <dbReference type="EMBL" id="ORY84471.1"/>
    </source>
</evidence>
<proteinExistence type="predicted"/>
<feature type="compositionally biased region" description="Low complexity" evidence="1">
    <location>
        <begin position="34"/>
        <end position="43"/>
    </location>
</feature>
<evidence type="ECO:0000256" key="1">
    <source>
        <dbReference type="SAM" id="MobiDB-lite"/>
    </source>
</evidence>
<evidence type="ECO:0000313" key="3">
    <source>
        <dbReference type="Proteomes" id="UP000193685"/>
    </source>
</evidence>
<dbReference type="InterPro" id="IPR016197">
    <property type="entry name" value="Chromo-like_dom_sf"/>
</dbReference>
<dbReference type="Gene3D" id="2.40.50.40">
    <property type="match status" value="1"/>
</dbReference>
<dbReference type="GeneID" id="63787696"/>
<organism evidence="2 3">
    <name type="scientific">Protomyces lactucae-debilis</name>
    <dbReference type="NCBI Taxonomy" id="2754530"/>
    <lineage>
        <taxon>Eukaryota</taxon>
        <taxon>Fungi</taxon>
        <taxon>Dikarya</taxon>
        <taxon>Ascomycota</taxon>
        <taxon>Taphrinomycotina</taxon>
        <taxon>Taphrinomycetes</taxon>
        <taxon>Taphrinales</taxon>
        <taxon>Protomycetaceae</taxon>
        <taxon>Protomyces</taxon>
    </lineage>
</organism>
<dbReference type="AlphaFoldDB" id="A0A1Y2FKF7"/>
<sequence length="329" mass="36996">MPKAHALTAYELERAERIAENARLLASLGLGLEPGAKAKAATPARPPKKRSRSESTTDSRAESAPPRKRQMIRPARQDWDSGNSDSEDELVSPPNVAIKRDDEVRLCRMCRQRLSHARSITPDLLEGDAIGYDRGLCGSCQESAHAGERAMADRAGSMTSTELDYKDAWRPPSKSVAPFRSWQKQHQSDRQSRESSMSVQKNELYVPAPENESELDSQESDEEEEEEEELEIEAISSCKIINRELHFHTSWKDRAPSFDTFQPLEDVDDTLALEAFLQGDPQLEFRGKRFALSAVLSWRESGCMMDRLTQATKGKASVKMRVKSQHKHG</sequence>
<dbReference type="GO" id="GO:0006325">
    <property type="term" value="P:chromatin organization"/>
    <property type="evidence" value="ECO:0007669"/>
    <property type="project" value="UniProtKB-ARBA"/>
</dbReference>
<feature type="region of interest" description="Disordered" evidence="1">
    <location>
        <begin position="151"/>
        <end position="231"/>
    </location>
</feature>
<dbReference type="RefSeq" id="XP_040726489.1">
    <property type="nucleotide sequence ID" value="XM_040871097.1"/>
</dbReference>
<keyword evidence="3" id="KW-1185">Reference proteome</keyword>